<dbReference type="AlphaFoldDB" id="A0A7U6GI55"/>
<dbReference type="NCBIfam" id="NF000582">
    <property type="entry name" value="PRK00006.1"/>
    <property type="match status" value="1"/>
</dbReference>
<evidence type="ECO:0000256" key="8">
    <source>
        <dbReference type="ARBA" id="ARBA00025049"/>
    </source>
</evidence>
<comment type="similarity">
    <text evidence="2 9">Belongs to the thioester dehydratase family. FabZ subfamily.</text>
</comment>
<dbReference type="CDD" id="cd01288">
    <property type="entry name" value="FabZ"/>
    <property type="match status" value="1"/>
</dbReference>
<evidence type="ECO:0000313" key="10">
    <source>
        <dbReference type="EMBL" id="BAO44089.1"/>
    </source>
</evidence>
<dbReference type="Proteomes" id="UP000031631">
    <property type="component" value="Chromosome"/>
</dbReference>
<dbReference type="InterPro" id="IPR010084">
    <property type="entry name" value="FabZ"/>
</dbReference>
<evidence type="ECO:0000256" key="2">
    <source>
        <dbReference type="ARBA" id="ARBA00009174"/>
    </source>
</evidence>
<gene>
    <name evidence="9" type="primary">fabZ</name>
    <name evidence="10" type="ORF">TBH_C1162</name>
</gene>
<name>A0A7U6GI55_9GAMM</name>
<comment type="catalytic activity">
    <reaction evidence="9">
        <text>a (3R)-hydroxyacyl-[ACP] = a (2E)-enoyl-[ACP] + H2O</text>
        <dbReference type="Rhea" id="RHEA:13097"/>
        <dbReference type="Rhea" id="RHEA-COMP:9925"/>
        <dbReference type="Rhea" id="RHEA-COMP:9945"/>
        <dbReference type="ChEBI" id="CHEBI:15377"/>
        <dbReference type="ChEBI" id="CHEBI:78784"/>
        <dbReference type="ChEBI" id="CHEBI:78827"/>
        <dbReference type="EC" id="4.2.1.59"/>
    </reaction>
</comment>
<dbReference type="HAMAP" id="MF_00406">
    <property type="entry name" value="FabZ"/>
    <property type="match status" value="1"/>
</dbReference>
<feature type="active site" evidence="9">
    <location>
        <position position="50"/>
    </location>
</feature>
<comment type="function">
    <text evidence="8 9">Involved in unsaturated fatty acids biosynthesis. Catalyzes the dehydration of short chain beta-hydroxyacyl-ACPs and long chain saturated and unsaturated beta-hydroxyacyl-ACPs.</text>
</comment>
<keyword evidence="4 9" id="KW-0444">Lipid biosynthesis</keyword>
<dbReference type="GO" id="GO:0019171">
    <property type="term" value="F:(3R)-hydroxyacyl-[acyl-carrier-protein] dehydratase activity"/>
    <property type="evidence" value="ECO:0007669"/>
    <property type="project" value="UniProtKB-EC"/>
</dbReference>
<dbReference type="InterPro" id="IPR029069">
    <property type="entry name" value="HotDog_dom_sf"/>
</dbReference>
<dbReference type="Gene3D" id="3.10.129.10">
    <property type="entry name" value="Hotdog Thioesterase"/>
    <property type="match status" value="1"/>
</dbReference>
<evidence type="ECO:0000256" key="5">
    <source>
        <dbReference type="ARBA" id="ARBA00022556"/>
    </source>
</evidence>
<accession>A0A7U6GI55</accession>
<comment type="subcellular location">
    <subcellularLocation>
        <location evidence="1 9">Cytoplasm</location>
    </subcellularLocation>
</comment>
<evidence type="ECO:0000256" key="6">
    <source>
        <dbReference type="ARBA" id="ARBA00023098"/>
    </source>
</evidence>
<dbReference type="GO" id="GO:0005737">
    <property type="term" value="C:cytoplasm"/>
    <property type="evidence" value="ECO:0007669"/>
    <property type="project" value="UniProtKB-SubCell"/>
</dbReference>
<keyword evidence="7 9" id="KW-0456">Lyase</keyword>
<dbReference type="KEGG" id="tbn:TBH_C1162"/>
<evidence type="ECO:0000313" key="11">
    <source>
        <dbReference type="Proteomes" id="UP000031631"/>
    </source>
</evidence>
<dbReference type="PANTHER" id="PTHR30272">
    <property type="entry name" value="3-HYDROXYACYL-[ACYL-CARRIER-PROTEIN] DEHYDRATASE"/>
    <property type="match status" value="1"/>
</dbReference>
<dbReference type="PANTHER" id="PTHR30272:SF1">
    <property type="entry name" value="3-HYDROXYACYL-[ACYL-CARRIER-PROTEIN] DEHYDRATASE"/>
    <property type="match status" value="1"/>
</dbReference>
<keyword evidence="6 9" id="KW-0443">Lipid metabolism</keyword>
<dbReference type="GO" id="GO:0006633">
    <property type="term" value="P:fatty acid biosynthetic process"/>
    <property type="evidence" value="ECO:0007669"/>
    <property type="project" value="UniProtKB-UniRule"/>
</dbReference>
<dbReference type="EC" id="4.2.1.59" evidence="9"/>
<dbReference type="Pfam" id="PF07977">
    <property type="entry name" value="FabA"/>
    <property type="match status" value="1"/>
</dbReference>
<evidence type="ECO:0000256" key="7">
    <source>
        <dbReference type="ARBA" id="ARBA00023239"/>
    </source>
</evidence>
<evidence type="ECO:0000256" key="1">
    <source>
        <dbReference type="ARBA" id="ARBA00004496"/>
    </source>
</evidence>
<organism evidence="10 11">
    <name type="scientific">Thiolapillus brandeum</name>
    <dbReference type="NCBI Taxonomy" id="1076588"/>
    <lineage>
        <taxon>Bacteria</taxon>
        <taxon>Pseudomonadati</taxon>
        <taxon>Pseudomonadota</taxon>
        <taxon>Gammaproteobacteria</taxon>
        <taxon>Chromatiales</taxon>
        <taxon>Sedimenticolaceae</taxon>
        <taxon>Thiolapillus</taxon>
    </lineage>
</organism>
<dbReference type="NCBIfam" id="TIGR01750">
    <property type="entry name" value="fabZ"/>
    <property type="match status" value="1"/>
</dbReference>
<keyword evidence="11" id="KW-1185">Reference proteome</keyword>
<dbReference type="GO" id="GO:0016020">
    <property type="term" value="C:membrane"/>
    <property type="evidence" value="ECO:0007669"/>
    <property type="project" value="GOC"/>
</dbReference>
<dbReference type="SUPFAM" id="SSF54637">
    <property type="entry name" value="Thioesterase/thiol ester dehydrase-isomerase"/>
    <property type="match status" value="1"/>
</dbReference>
<proteinExistence type="inferred from homology"/>
<keyword evidence="5 9" id="KW-0441">Lipid A biosynthesis</keyword>
<protein>
    <recommendedName>
        <fullName evidence="9">3-hydroxyacyl-[acyl-carrier-protein] dehydratase FabZ</fullName>
        <ecNumber evidence="9">4.2.1.59</ecNumber>
    </recommendedName>
    <alternativeName>
        <fullName evidence="9">(3R)-hydroxymyristoyl-[acyl-carrier-protein] dehydratase</fullName>
        <shortName evidence="9">(3R)-hydroxymyristoyl-ACP dehydrase</shortName>
    </alternativeName>
    <alternativeName>
        <fullName evidence="9">Beta-hydroxyacyl-ACP dehydratase</fullName>
    </alternativeName>
</protein>
<sequence>MENMDIGQIMQRLPHRYPFLLVDRVLECTPGEHLLAIKNVSMNEPFFQGHFPGKPVMPGVLLVEAMAQATCLLAMETEPSDQDITYLLAGVDKARFKRQVTPGDQLALEATLEKRKRGVWVFSARALVEGKVAASAEIMCTAREI</sequence>
<dbReference type="FunFam" id="3.10.129.10:FF:000001">
    <property type="entry name" value="3-hydroxyacyl-[acyl-carrier-protein] dehydratase FabZ"/>
    <property type="match status" value="1"/>
</dbReference>
<dbReference type="GO" id="GO:0009245">
    <property type="term" value="P:lipid A biosynthetic process"/>
    <property type="evidence" value="ECO:0007669"/>
    <property type="project" value="UniProtKB-UniRule"/>
</dbReference>
<evidence type="ECO:0000256" key="3">
    <source>
        <dbReference type="ARBA" id="ARBA00022490"/>
    </source>
</evidence>
<reference evidence="10 11" key="1">
    <citation type="journal article" date="2014" name="PLoS ONE">
        <title>Physiological and genomic features of a novel sulfur-oxidizing gammaproteobacterium belonging to a previously uncultivated symbiotic lineage isolated from a hydrothermal vent.</title>
        <authorList>
            <person name="Nunoura T."/>
            <person name="Takaki Y."/>
            <person name="Kazama H."/>
            <person name="Kakuta J."/>
            <person name="Shimamura S."/>
            <person name="Makita H."/>
            <person name="Hirai M."/>
            <person name="Miyazaki M."/>
            <person name="Takai K."/>
        </authorList>
    </citation>
    <scope>NUCLEOTIDE SEQUENCE [LARGE SCALE GENOMIC DNA]</scope>
    <source>
        <strain evidence="10 11">Hiromi1</strain>
    </source>
</reference>
<dbReference type="InterPro" id="IPR013114">
    <property type="entry name" value="FabA_FabZ"/>
</dbReference>
<dbReference type="EMBL" id="AP012273">
    <property type="protein sequence ID" value="BAO44089.1"/>
    <property type="molecule type" value="Genomic_DNA"/>
</dbReference>
<evidence type="ECO:0000256" key="9">
    <source>
        <dbReference type="HAMAP-Rule" id="MF_00406"/>
    </source>
</evidence>
<keyword evidence="3 9" id="KW-0963">Cytoplasm</keyword>
<dbReference type="RefSeq" id="WP_308417074.1">
    <property type="nucleotide sequence ID" value="NZ_AP012273.1"/>
</dbReference>
<evidence type="ECO:0000256" key="4">
    <source>
        <dbReference type="ARBA" id="ARBA00022516"/>
    </source>
</evidence>